<comment type="caution">
    <text evidence="1">The sequence shown here is derived from an EMBL/GenBank/DDBJ whole genome shotgun (WGS) entry which is preliminary data.</text>
</comment>
<dbReference type="Gene3D" id="3.40.50.12580">
    <property type="match status" value="1"/>
</dbReference>
<dbReference type="InterPro" id="IPR030906">
    <property type="entry name" value="Surf_polysacc"/>
</dbReference>
<keyword evidence="2" id="KW-1185">Reference proteome</keyword>
<dbReference type="SUPFAM" id="SSF53756">
    <property type="entry name" value="UDP-Glycosyltransferase/glycogen phosphorylase"/>
    <property type="match status" value="1"/>
</dbReference>
<proteinExistence type="predicted"/>
<organism evidence="1 2">
    <name type="scientific">Virgibacillus tibetensis</name>
    <dbReference type="NCBI Taxonomy" id="3042313"/>
    <lineage>
        <taxon>Bacteria</taxon>
        <taxon>Bacillati</taxon>
        <taxon>Bacillota</taxon>
        <taxon>Bacilli</taxon>
        <taxon>Bacillales</taxon>
        <taxon>Bacillaceae</taxon>
        <taxon>Virgibacillus</taxon>
    </lineage>
</organism>
<reference evidence="1 2" key="1">
    <citation type="journal article" date="2024" name="Int. J. Syst. Evol. Microbiol.">
        <title>Virgibacillus tibetensis sp. nov., isolated from salt lake on the Tibetan Plateau of China.</title>
        <authorList>
            <person name="Phurbu D."/>
            <person name="Liu Z.-X."/>
            <person name="Wang R."/>
            <person name="Zheng Y.-Y."/>
            <person name="Liu H.-C."/>
            <person name="Zhou Y.-G."/>
            <person name="Yu Y.-J."/>
            <person name="Li A.-H."/>
        </authorList>
    </citation>
    <scope>NUCLEOTIDE SEQUENCE [LARGE SCALE GENOMIC DNA]</scope>
    <source>
        <strain evidence="1 2">C22-A2</strain>
    </source>
</reference>
<accession>A0ABU6KGF7</accession>
<protein>
    <recommendedName>
        <fullName evidence="3">Surface carbohydrate biosynthesis protein</fullName>
    </recommendedName>
</protein>
<dbReference type="InterPro" id="IPR043148">
    <property type="entry name" value="TagF_C"/>
</dbReference>
<dbReference type="NCBIfam" id="TIGR04396">
    <property type="entry name" value="surf_polysacc"/>
    <property type="match status" value="1"/>
</dbReference>
<dbReference type="EMBL" id="JARZFX010000005">
    <property type="protein sequence ID" value="MEC5424238.1"/>
    <property type="molecule type" value="Genomic_DNA"/>
</dbReference>
<dbReference type="RefSeq" id="WP_327607806.1">
    <property type="nucleotide sequence ID" value="NZ_JARZFX010000005.1"/>
</dbReference>
<evidence type="ECO:0000313" key="2">
    <source>
        <dbReference type="Proteomes" id="UP001335737"/>
    </source>
</evidence>
<evidence type="ECO:0000313" key="1">
    <source>
        <dbReference type="EMBL" id="MEC5424238.1"/>
    </source>
</evidence>
<dbReference type="Proteomes" id="UP001335737">
    <property type="component" value="Unassembled WGS sequence"/>
</dbReference>
<name>A0ABU6KGF7_9BACI</name>
<gene>
    <name evidence="1" type="ORF">QGM71_12125</name>
</gene>
<evidence type="ECO:0008006" key="3">
    <source>
        <dbReference type="Google" id="ProtNLM"/>
    </source>
</evidence>
<sequence length="419" mass="48737">MSKNKKWLYLPVEIKVRELDAKLLMAYYAAKEGYSVVTGDHILVEMASTELPAGIFFSKGYPHGFRKRVILKAKENGHVVVELDEEGLLINDKKYLRDRMKRDMLQLVTQEYCWGPFQQNIITSANPDLRARCHVTGNPRIDLLKPKYRSIYEEDAEQLRNDYGEFILINTRFSLYNTPKGQKDNPHFRHIKQLYYSFMEMTKATCERFPEINFVIRPHPGENFESYRHALAEYTNGHVIHEGNIIKWLMAAKAVIHNGCTSGIETFLLEKPLISYVPSNSNTKEDTIPNQLGVKAVNIEEVHNAINDVYRREESNYNVKYRDQNINGLSYYCDWSNEGFAYDAILGLWDSIQISSPRVNTSLNKNVLRIKSKKKRKRRFSLTETEIQDFFNKLDKIEETLSRIIITKLANNLYKIEGG</sequence>